<protein>
    <submittedName>
        <fullName evidence="1">Uncharacterized protein</fullName>
    </submittedName>
</protein>
<dbReference type="AlphaFoldDB" id="A0A132MHV5"/>
<organism evidence="1 2">
    <name type="scientific">Carbonactinospora thermoautotrophica</name>
    <dbReference type="NCBI Taxonomy" id="1469144"/>
    <lineage>
        <taxon>Bacteria</taxon>
        <taxon>Bacillati</taxon>
        <taxon>Actinomycetota</taxon>
        <taxon>Actinomycetes</taxon>
        <taxon>Kitasatosporales</taxon>
        <taxon>Carbonactinosporaceae</taxon>
        <taxon>Carbonactinospora</taxon>
    </lineage>
</organism>
<dbReference type="Proteomes" id="UP000070188">
    <property type="component" value="Unassembled WGS sequence"/>
</dbReference>
<proteinExistence type="predicted"/>
<reference evidence="2" key="1">
    <citation type="submission" date="2015-04" db="EMBL/GenBank/DDBJ databases">
        <title>Physiological reanalysis, assessment of diazotrophy, and genome sequences of multiple isolates of Streptomyces thermoautotrophicus.</title>
        <authorList>
            <person name="MacKellar D.C."/>
            <person name="Lieber L."/>
            <person name="Norman J."/>
            <person name="Bolger A."/>
            <person name="Tobin C."/>
            <person name="Murray J.W."/>
            <person name="Chang R."/>
            <person name="Ford T."/>
            <person name="Nguyen P.Q."/>
            <person name="Woodward J."/>
            <person name="Permingeat H."/>
            <person name="Joshi N.S."/>
            <person name="Silver P.A."/>
            <person name="Usadel B."/>
            <person name="Rutherford A.W."/>
            <person name="Friesen M."/>
            <person name="Prell J."/>
        </authorList>
    </citation>
    <scope>NUCLEOTIDE SEQUENCE [LARGE SCALE GENOMIC DNA]</scope>
    <source>
        <strain evidence="2">H1</strain>
    </source>
</reference>
<evidence type="ECO:0000313" key="1">
    <source>
        <dbReference type="EMBL" id="KWW97359.1"/>
    </source>
</evidence>
<dbReference type="PATRIC" id="fig|1469144.10.peg.6"/>
<sequence>MNIDTGYFSDVMGRKPEAEDYGNWCIRIGSNHRVITGAEWQAVEAMLETEFGPVDAELIMWDLETIKAHR</sequence>
<keyword evidence="2" id="KW-1185">Reference proteome</keyword>
<gene>
    <name evidence="1" type="ORF">LI90_4331</name>
</gene>
<name>A0A132MHV5_9ACTN</name>
<comment type="caution">
    <text evidence="1">The sequence shown here is derived from an EMBL/GenBank/DDBJ whole genome shotgun (WGS) entry which is preliminary data.</text>
</comment>
<keyword evidence="1" id="KW-0614">Plasmid</keyword>
<dbReference type="EMBL" id="LAXD01000002">
    <property type="protein sequence ID" value="KWW97359.1"/>
    <property type="molecule type" value="Genomic_DNA"/>
</dbReference>
<dbReference type="RefSeq" id="WP_066892340.1">
    <property type="nucleotide sequence ID" value="NZ_LAXD01000002.1"/>
</dbReference>
<evidence type="ECO:0000313" key="2">
    <source>
        <dbReference type="Proteomes" id="UP000070188"/>
    </source>
</evidence>
<geneLocation type="plasmid" evidence="1">
    <name>unnamed</name>
</geneLocation>
<accession>A0A132MHV5</accession>